<dbReference type="Pfam" id="PF19444">
    <property type="entry name" value="MTP_lip_bd"/>
    <property type="match status" value="1"/>
</dbReference>
<dbReference type="GO" id="GO:0008289">
    <property type="term" value="F:lipid binding"/>
    <property type="evidence" value="ECO:0007669"/>
    <property type="project" value="InterPro"/>
</dbReference>
<feature type="region of interest" description="Disordered" evidence="5">
    <location>
        <begin position="80"/>
        <end position="100"/>
    </location>
</feature>
<dbReference type="PANTHER" id="PTHR13024">
    <property type="entry name" value="MICROSOMAL TRIGLYCERIDE TRANSFER PROTEIN, LARGE SUBUNIT"/>
    <property type="match status" value="1"/>
</dbReference>
<evidence type="ECO:0000256" key="4">
    <source>
        <dbReference type="ARBA" id="ARBA00022824"/>
    </source>
</evidence>
<dbReference type="AlphaFoldDB" id="A0A1Y3B4H3"/>
<proteinExistence type="predicted"/>
<evidence type="ECO:0000259" key="6">
    <source>
        <dbReference type="Pfam" id="PF19444"/>
    </source>
</evidence>
<keyword evidence="3" id="KW-0732">Signal</keyword>
<reference evidence="7 8" key="1">
    <citation type="submission" date="2017-03" db="EMBL/GenBank/DDBJ databases">
        <title>Genome Survey of Euroglyphus maynei.</title>
        <authorList>
            <person name="Arlian L.G."/>
            <person name="Morgan M.S."/>
            <person name="Rider S.D."/>
        </authorList>
    </citation>
    <scope>NUCLEOTIDE SEQUENCE [LARGE SCALE GENOMIC DNA]</scope>
    <source>
        <strain evidence="7">Arlian Lab</strain>
        <tissue evidence="7">Whole body</tissue>
    </source>
</reference>
<dbReference type="GO" id="GO:0016323">
    <property type="term" value="C:basolateral plasma membrane"/>
    <property type="evidence" value="ECO:0007669"/>
    <property type="project" value="TreeGrafter"/>
</dbReference>
<evidence type="ECO:0000256" key="3">
    <source>
        <dbReference type="ARBA" id="ARBA00022729"/>
    </source>
</evidence>
<comment type="subcellular location">
    <subcellularLocation>
        <location evidence="1">Endoplasmic reticulum</location>
    </subcellularLocation>
</comment>
<dbReference type="GO" id="GO:0042157">
    <property type="term" value="P:lipoprotein metabolic process"/>
    <property type="evidence" value="ECO:0007669"/>
    <property type="project" value="TreeGrafter"/>
</dbReference>
<dbReference type="InterPro" id="IPR045811">
    <property type="entry name" value="MTP_lip-bd"/>
</dbReference>
<dbReference type="OrthoDB" id="5865932at2759"/>
<keyword evidence="8" id="KW-1185">Reference proteome</keyword>
<evidence type="ECO:0000313" key="8">
    <source>
        <dbReference type="Proteomes" id="UP000194236"/>
    </source>
</evidence>
<evidence type="ECO:0000256" key="2">
    <source>
        <dbReference type="ARBA" id="ARBA00022448"/>
    </source>
</evidence>
<accession>A0A1Y3B4H3</accession>
<dbReference type="PANTHER" id="PTHR13024:SF0">
    <property type="entry name" value="MICROSOMAL TRIACYLGLYCEROL TRANSFER PROTEIN"/>
    <property type="match status" value="1"/>
</dbReference>
<dbReference type="GO" id="GO:0005783">
    <property type="term" value="C:endoplasmic reticulum"/>
    <property type="evidence" value="ECO:0007669"/>
    <property type="project" value="UniProtKB-SubCell"/>
</dbReference>
<dbReference type="GO" id="GO:0005794">
    <property type="term" value="C:Golgi apparatus"/>
    <property type="evidence" value="ECO:0007669"/>
    <property type="project" value="TreeGrafter"/>
</dbReference>
<name>A0A1Y3B4H3_EURMA</name>
<sequence length="100" mass="11754">MFSFGAEAQLNFITDFDFYSSPYRICIQITQPEFIFRHNTRKYEQVHSDHLHRRIHRRSYKIPAKSYMLNRDNSEMCALMNGNDNDSGGGGGEDNFFSFD</sequence>
<gene>
    <name evidence="7" type="ORF">BLA29_009526</name>
</gene>
<keyword evidence="2" id="KW-0813">Transport</keyword>
<feature type="domain" description="MTP large subunit lipid-binding" evidence="6">
    <location>
        <begin position="3"/>
        <end position="80"/>
    </location>
</feature>
<dbReference type="Proteomes" id="UP000194236">
    <property type="component" value="Unassembled WGS sequence"/>
</dbReference>
<organism evidence="7 8">
    <name type="scientific">Euroglyphus maynei</name>
    <name type="common">Mayne's house dust mite</name>
    <dbReference type="NCBI Taxonomy" id="6958"/>
    <lineage>
        <taxon>Eukaryota</taxon>
        <taxon>Metazoa</taxon>
        <taxon>Ecdysozoa</taxon>
        <taxon>Arthropoda</taxon>
        <taxon>Chelicerata</taxon>
        <taxon>Arachnida</taxon>
        <taxon>Acari</taxon>
        <taxon>Acariformes</taxon>
        <taxon>Sarcoptiformes</taxon>
        <taxon>Astigmata</taxon>
        <taxon>Psoroptidia</taxon>
        <taxon>Analgoidea</taxon>
        <taxon>Pyroglyphidae</taxon>
        <taxon>Pyroglyphinae</taxon>
        <taxon>Euroglyphus</taxon>
    </lineage>
</organism>
<evidence type="ECO:0000256" key="5">
    <source>
        <dbReference type="SAM" id="MobiDB-lite"/>
    </source>
</evidence>
<comment type="caution">
    <text evidence="7">The sequence shown here is derived from an EMBL/GenBank/DDBJ whole genome shotgun (WGS) entry which is preliminary data.</text>
</comment>
<dbReference type="EMBL" id="MUJZ01044388">
    <property type="protein sequence ID" value="OTF74964.1"/>
    <property type="molecule type" value="Genomic_DNA"/>
</dbReference>
<evidence type="ECO:0000256" key="1">
    <source>
        <dbReference type="ARBA" id="ARBA00004240"/>
    </source>
</evidence>
<dbReference type="GO" id="GO:0005548">
    <property type="term" value="F:phospholipid transporter activity"/>
    <property type="evidence" value="ECO:0007669"/>
    <property type="project" value="InterPro"/>
</dbReference>
<protein>
    <recommendedName>
        <fullName evidence="6">MTP large subunit lipid-binding domain-containing protein</fullName>
    </recommendedName>
</protein>
<keyword evidence="4" id="KW-0256">Endoplasmic reticulum</keyword>
<evidence type="ECO:0000313" key="7">
    <source>
        <dbReference type="EMBL" id="OTF74964.1"/>
    </source>
</evidence>
<dbReference type="InterPro" id="IPR039988">
    <property type="entry name" value="MTTP"/>
</dbReference>